<evidence type="ECO:0000259" key="3">
    <source>
        <dbReference type="SMART" id="SM00900"/>
    </source>
</evidence>
<comment type="caution">
    <text evidence="4">The sequence shown here is derived from an EMBL/GenBank/DDBJ whole genome shotgun (WGS) entry which is preliminary data.</text>
</comment>
<dbReference type="EMBL" id="ASWO01000007">
    <property type="protein sequence ID" value="EOT83019.1"/>
    <property type="molecule type" value="Genomic_DNA"/>
</dbReference>
<feature type="signal peptide" evidence="2">
    <location>
        <begin position="1"/>
        <end position="19"/>
    </location>
</feature>
<accession>S0NP48</accession>
<keyword evidence="5" id="KW-1185">Reference proteome</keyword>
<dbReference type="GO" id="GO:0010181">
    <property type="term" value="F:FMN binding"/>
    <property type="evidence" value="ECO:0007669"/>
    <property type="project" value="InterPro"/>
</dbReference>
<feature type="chain" id="PRO_5039592372" description="FMN-binding domain-containing protein" evidence="2">
    <location>
        <begin position="20"/>
        <end position="181"/>
    </location>
</feature>
<feature type="domain" description="FMN-binding" evidence="3">
    <location>
        <begin position="101"/>
        <end position="179"/>
    </location>
</feature>
<dbReference type="Proteomes" id="UP000015961">
    <property type="component" value="Unassembled WGS sequence"/>
</dbReference>
<feature type="region of interest" description="Disordered" evidence="1">
    <location>
        <begin position="45"/>
        <end position="100"/>
    </location>
</feature>
<dbReference type="eggNOG" id="COG3976">
    <property type="taxonomic scope" value="Bacteria"/>
</dbReference>
<feature type="compositionally biased region" description="Low complexity" evidence="1">
    <location>
        <begin position="45"/>
        <end position="60"/>
    </location>
</feature>
<dbReference type="AlphaFoldDB" id="S0NP48"/>
<evidence type="ECO:0000313" key="5">
    <source>
        <dbReference type="Proteomes" id="UP000015961"/>
    </source>
</evidence>
<dbReference type="STRING" id="1140003.OMY_01951"/>
<feature type="compositionally biased region" description="Polar residues" evidence="1">
    <location>
        <begin position="61"/>
        <end position="72"/>
    </location>
</feature>
<dbReference type="Pfam" id="PF04205">
    <property type="entry name" value="FMN_bind"/>
    <property type="match status" value="1"/>
</dbReference>
<dbReference type="SMART" id="SM00900">
    <property type="entry name" value="FMN_bind"/>
    <property type="match status" value="1"/>
</dbReference>
<proteinExistence type="predicted"/>
<evidence type="ECO:0000256" key="2">
    <source>
        <dbReference type="SAM" id="SignalP"/>
    </source>
</evidence>
<evidence type="ECO:0000256" key="1">
    <source>
        <dbReference type="SAM" id="MobiDB-lite"/>
    </source>
</evidence>
<organism evidence="4 5">
    <name type="scientific">Enterococcus sulfureus ATCC 49903</name>
    <dbReference type="NCBI Taxonomy" id="1140003"/>
    <lineage>
        <taxon>Bacteria</taxon>
        <taxon>Bacillati</taxon>
        <taxon>Bacillota</taxon>
        <taxon>Bacilli</taxon>
        <taxon>Lactobacillales</taxon>
        <taxon>Enterococcaceae</taxon>
        <taxon>Enterococcus</taxon>
    </lineage>
</organism>
<name>S0NP48_9ENTE</name>
<dbReference type="GO" id="GO:0016020">
    <property type="term" value="C:membrane"/>
    <property type="evidence" value="ECO:0007669"/>
    <property type="project" value="InterPro"/>
</dbReference>
<evidence type="ECO:0000313" key="4">
    <source>
        <dbReference type="EMBL" id="EOT83019.1"/>
    </source>
</evidence>
<dbReference type="OrthoDB" id="8099475at2"/>
<dbReference type="InterPro" id="IPR007329">
    <property type="entry name" value="FMN-bd"/>
</dbReference>
<reference evidence="4 5" key="1">
    <citation type="submission" date="2013-03" db="EMBL/GenBank/DDBJ databases">
        <title>The Genome Sequence of Enterococcus sulfureus ATCC_49903 (PacBio/Illumina hybrid assembly).</title>
        <authorList>
            <consortium name="The Broad Institute Genomics Platform"/>
            <consortium name="The Broad Institute Genome Sequencing Center for Infectious Disease"/>
            <person name="Earl A."/>
            <person name="Russ C."/>
            <person name="Gilmore M."/>
            <person name="Surin D."/>
            <person name="Walker B."/>
            <person name="Young S."/>
            <person name="Zeng Q."/>
            <person name="Gargeya S."/>
            <person name="Fitzgerald M."/>
            <person name="Haas B."/>
            <person name="Abouelleil A."/>
            <person name="Allen A.W."/>
            <person name="Alvarado L."/>
            <person name="Arachchi H.M."/>
            <person name="Berlin A.M."/>
            <person name="Chapman S.B."/>
            <person name="Gainer-Dewar J."/>
            <person name="Goldberg J."/>
            <person name="Griggs A."/>
            <person name="Gujja S."/>
            <person name="Hansen M."/>
            <person name="Howarth C."/>
            <person name="Imamovic A."/>
            <person name="Ireland A."/>
            <person name="Larimer J."/>
            <person name="McCowan C."/>
            <person name="Murphy C."/>
            <person name="Pearson M."/>
            <person name="Poon T.W."/>
            <person name="Priest M."/>
            <person name="Roberts A."/>
            <person name="Saif S."/>
            <person name="Shea T."/>
            <person name="Sisk P."/>
            <person name="Sykes S."/>
            <person name="Wortman J."/>
            <person name="Nusbaum C."/>
            <person name="Birren B."/>
        </authorList>
    </citation>
    <scope>NUCLEOTIDE SEQUENCE [LARGE SCALE GENOMIC DNA]</scope>
    <source>
        <strain evidence="4 5">ATCC 49903</strain>
    </source>
</reference>
<sequence length="181" mass="19366">MKHLPTKIMLLSLTGAAILADTYFTLIKKDSDTQAATQTVAVAQTNQTATQSNSQTNTQTEDSTSRNTSQNESTPTTSASDNTTTSSTYKDGTYTGSSTSTRWGDVQVQITIQNGVLSNVDVLSYPTNDRKSQMINQQALPTYKQEAIDAQSSSIQLVSGATETYNGFTGSLQDALNQALS</sequence>
<gene>
    <name evidence="4" type="ORF">I573_02132</name>
</gene>
<protein>
    <recommendedName>
        <fullName evidence="3">FMN-binding domain-containing protein</fullName>
    </recommendedName>
</protein>
<dbReference type="RefSeq" id="WP_016186383.1">
    <property type="nucleotide sequence ID" value="NZ_ASWO01000007.1"/>
</dbReference>
<feature type="compositionally biased region" description="Low complexity" evidence="1">
    <location>
        <begin position="73"/>
        <end position="88"/>
    </location>
</feature>
<dbReference type="Gene3D" id="3.90.1010.20">
    <property type="match status" value="1"/>
</dbReference>
<dbReference type="PATRIC" id="fig|1140003.3.peg.1881"/>
<keyword evidence="2" id="KW-0732">Signal</keyword>